<organism evidence="2">
    <name type="scientific">Chlamydomonas euryale</name>
    <dbReference type="NCBI Taxonomy" id="1486919"/>
    <lineage>
        <taxon>Eukaryota</taxon>
        <taxon>Viridiplantae</taxon>
        <taxon>Chlorophyta</taxon>
        <taxon>core chlorophytes</taxon>
        <taxon>Chlorophyceae</taxon>
        <taxon>CS clade</taxon>
        <taxon>Chlamydomonadales</taxon>
        <taxon>Chlamydomonadaceae</taxon>
        <taxon>Chlamydomonas</taxon>
    </lineage>
</organism>
<proteinExistence type="predicted"/>
<dbReference type="EMBL" id="HBEC01040049">
    <property type="protein sequence ID" value="CAD8306501.1"/>
    <property type="molecule type" value="Transcribed_RNA"/>
</dbReference>
<feature type="region of interest" description="Disordered" evidence="1">
    <location>
        <begin position="1"/>
        <end position="29"/>
    </location>
</feature>
<sequence>MDPKQLAHGPQAAGAWTPSSRRMDPEQLLSGTAGAAASCVPSVCANKLTVAVSHASLVSCDEGAARLAASLANALLQPVSRDTLDFLCMALMYGRPTGSCPA</sequence>
<name>A0A7R9VVX0_9CHLO</name>
<protein>
    <submittedName>
        <fullName evidence="2">Uncharacterized protein</fullName>
    </submittedName>
</protein>
<reference evidence="2" key="1">
    <citation type="submission" date="2021-01" db="EMBL/GenBank/DDBJ databases">
        <authorList>
            <person name="Corre E."/>
            <person name="Pelletier E."/>
            <person name="Niang G."/>
            <person name="Scheremetjew M."/>
            <person name="Finn R."/>
            <person name="Kale V."/>
            <person name="Holt S."/>
            <person name="Cochrane G."/>
            <person name="Meng A."/>
            <person name="Brown T."/>
            <person name="Cohen L."/>
        </authorList>
    </citation>
    <scope>NUCLEOTIDE SEQUENCE</scope>
    <source>
        <strain evidence="2">CCMP219</strain>
    </source>
</reference>
<accession>A0A7R9VVX0</accession>
<gene>
    <name evidence="2" type="ORF">CEUR00632_LOCUS18632</name>
</gene>
<evidence type="ECO:0000313" key="2">
    <source>
        <dbReference type="EMBL" id="CAD8306501.1"/>
    </source>
</evidence>
<dbReference type="AlphaFoldDB" id="A0A7R9VVX0"/>
<evidence type="ECO:0000256" key="1">
    <source>
        <dbReference type="SAM" id="MobiDB-lite"/>
    </source>
</evidence>